<dbReference type="EMBL" id="UINC01061307">
    <property type="protein sequence ID" value="SVB86747.1"/>
    <property type="molecule type" value="Genomic_DNA"/>
</dbReference>
<dbReference type="GO" id="GO:0006412">
    <property type="term" value="P:translation"/>
    <property type="evidence" value="ECO:0007669"/>
    <property type="project" value="TreeGrafter"/>
</dbReference>
<feature type="non-terminal residue" evidence="7">
    <location>
        <position position="393"/>
    </location>
</feature>
<gene>
    <name evidence="7" type="ORF">METZ01_LOCUS239601</name>
</gene>
<dbReference type="PANTHER" id="PTHR10724">
    <property type="entry name" value="30S RIBOSOMAL PROTEIN S1"/>
    <property type="match status" value="1"/>
</dbReference>
<dbReference type="SMART" id="SM00316">
    <property type="entry name" value="S1"/>
    <property type="match status" value="4"/>
</dbReference>
<evidence type="ECO:0000256" key="2">
    <source>
        <dbReference type="ARBA" id="ARBA00022737"/>
    </source>
</evidence>
<keyword evidence="2" id="KW-0677">Repeat</keyword>
<sequence length="393" mass="43771">MSVNFEKLLEENLSTVIMKPGSIVTGVVIDILESHVIVHVGLKSEAAIKIHEFYNESGEIDVQVGDEVQLTLEAVEDGHGNTRVSREKAIKQEVWTRLEDALNLGTHIKGLITGQVRGGMTVDIQGIKAFLPGSLAESMPTKDLGYLEGKYEEFKIIKLDKEKNNVVLSRKAVLEEANSEEREKLLSNLYEGKIVQGKVKNLTDYGAFVDLGGIDGLLHITDISWSRVNHPSEALSIGQEIEVKVIKFDKEEQKVSLGIKQLKEDPWVGIENKFPLHTSVMAKVTNLTDYGFFSEIESGIEGLVHVSEISWTNKNIHPSKVVQLGDSIEVMILDVNEEKRRISLGMKQLTENPWELFAHKYKDGDKVKGEVKSITDFGVFVGLEGDIDCLVHL</sequence>
<dbReference type="Pfam" id="PF00575">
    <property type="entry name" value="S1"/>
    <property type="match status" value="5"/>
</dbReference>
<protein>
    <recommendedName>
        <fullName evidence="6">S1 motif domain-containing protein</fullName>
    </recommendedName>
</protein>
<dbReference type="CDD" id="cd05688">
    <property type="entry name" value="S1_RPS1_repeat_ec3"/>
    <property type="match status" value="1"/>
</dbReference>
<dbReference type="InterPro" id="IPR050437">
    <property type="entry name" value="Ribos_protein_bS1-like"/>
</dbReference>
<dbReference type="SUPFAM" id="SSF50249">
    <property type="entry name" value="Nucleic acid-binding proteins"/>
    <property type="match status" value="5"/>
</dbReference>
<evidence type="ECO:0000259" key="6">
    <source>
        <dbReference type="PROSITE" id="PS50126"/>
    </source>
</evidence>
<dbReference type="GO" id="GO:0003729">
    <property type="term" value="F:mRNA binding"/>
    <property type="evidence" value="ECO:0007669"/>
    <property type="project" value="TreeGrafter"/>
</dbReference>
<name>A0A382HIJ1_9ZZZZ</name>
<dbReference type="InterPro" id="IPR012340">
    <property type="entry name" value="NA-bd_OB-fold"/>
</dbReference>
<proteinExistence type="inferred from homology"/>
<dbReference type="PRINTS" id="PR00681">
    <property type="entry name" value="RIBOSOMALS1"/>
</dbReference>
<dbReference type="FunFam" id="2.40.50.140:FF:000018">
    <property type="entry name" value="30S ribosomal protein S1"/>
    <property type="match status" value="1"/>
</dbReference>
<feature type="domain" description="S1 motif" evidence="6">
    <location>
        <begin position="364"/>
        <end position="393"/>
    </location>
</feature>
<dbReference type="PANTHER" id="PTHR10724:SF7">
    <property type="entry name" value="SMALL RIBOSOMAL SUBUNIT PROTEIN BS1C"/>
    <property type="match status" value="1"/>
</dbReference>
<evidence type="ECO:0000256" key="5">
    <source>
        <dbReference type="ARBA" id="ARBA00023274"/>
    </source>
</evidence>
<dbReference type="AlphaFoldDB" id="A0A382HIJ1"/>
<dbReference type="InterPro" id="IPR035104">
    <property type="entry name" value="Ribosomal_protein_S1-like"/>
</dbReference>
<evidence type="ECO:0000313" key="7">
    <source>
        <dbReference type="EMBL" id="SVB86747.1"/>
    </source>
</evidence>
<dbReference type="PROSITE" id="PS50126">
    <property type="entry name" value="S1"/>
    <property type="match status" value="5"/>
</dbReference>
<dbReference type="GO" id="GO:0022627">
    <property type="term" value="C:cytosolic small ribosomal subunit"/>
    <property type="evidence" value="ECO:0007669"/>
    <property type="project" value="TreeGrafter"/>
</dbReference>
<accession>A0A382HIJ1</accession>
<keyword evidence="5" id="KW-0687">Ribonucleoprotein</keyword>
<dbReference type="FunFam" id="2.40.50.140:FF:000011">
    <property type="entry name" value="30S ribosomal protein S1"/>
    <property type="match status" value="1"/>
</dbReference>
<reference evidence="7" key="1">
    <citation type="submission" date="2018-05" db="EMBL/GenBank/DDBJ databases">
        <authorList>
            <person name="Lanie J.A."/>
            <person name="Ng W.-L."/>
            <person name="Kazmierczak K.M."/>
            <person name="Andrzejewski T.M."/>
            <person name="Davidsen T.M."/>
            <person name="Wayne K.J."/>
            <person name="Tettelin H."/>
            <person name="Glass J.I."/>
            <person name="Rusch D."/>
            <person name="Podicherti R."/>
            <person name="Tsui H.-C.T."/>
            <person name="Winkler M.E."/>
        </authorList>
    </citation>
    <scope>NUCLEOTIDE SEQUENCE</scope>
</reference>
<organism evidence="7">
    <name type="scientific">marine metagenome</name>
    <dbReference type="NCBI Taxonomy" id="408172"/>
    <lineage>
        <taxon>unclassified sequences</taxon>
        <taxon>metagenomes</taxon>
        <taxon>ecological metagenomes</taxon>
    </lineage>
</organism>
<feature type="domain" description="S1 motif" evidence="6">
    <location>
        <begin position="105"/>
        <end position="171"/>
    </location>
</feature>
<dbReference type="CDD" id="cd04465">
    <property type="entry name" value="S1_RPS1_repeat_ec2_hs2"/>
    <property type="match status" value="1"/>
</dbReference>
<dbReference type="Gene3D" id="2.40.50.140">
    <property type="entry name" value="Nucleic acid-binding proteins"/>
    <property type="match status" value="5"/>
</dbReference>
<keyword evidence="4" id="KW-0689">Ribosomal protein</keyword>
<dbReference type="GO" id="GO:0003735">
    <property type="term" value="F:structural constituent of ribosome"/>
    <property type="evidence" value="ECO:0007669"/>
    <property type="project" value="TreeGrafter"/>
</dbReference>
<comment type="similarity">
    <text evidence="1">Belongs to the bacterial ribosomal protein bS1 family.</text>
</comment>
<evidence type="ECO:0000256" key="3">
    <source>
        <dbReference type="ARBA" id="ARBA00022884"/>
    </source>
</evidence>
<feature type="domain" description="S1 motif" evidence="6">
    <location>
        <begin position="21"/>
        <end position="87"/>
    </location>
</feature>
<evidence type="ECO:0000256" key="4">
    <source>
        <dbReference type="ARBA" id="ARBA00022980"/>
    </source>
</evidence>
<feature type="domain" description="S1 motif" evidence="6">
    <location>
        <begin position="192"/>
        <end position="260"/>
    </location>
</feature>
<dbReference type="InterPro" id="IPR003029">
    <property type="entry name" value="S1_domain"/>
</dbReference>
<keyword evidence="3" id="KW-0694">RNA-binding</keyword>
<feature type="domain" description="S1 motif" evidence="6">
    <location>
        <begin position="277"/>
        <end position="347"/>
    </location>
</feature>
<evidence type="ECO:0000256" key="1">
    <source>
        <dbReference type="ARBA" id="ARBA00006767"/>
    </source>
</evidence>